<dbReference type="RefSeq" id="WP_049560372.1">
    <property type="nucleotide sequence ID" value="NZ_LATL02000226.1"/>
</dbReference>
<evidence type="ECO:0000313" key="3">
    <source>
        <dbReference type="EMBL" id="KMW70231.1"/>
    </source>
</evidence>
<sequence length="111" mass="12223">MLNQSLAVKVPAQFTSQMCPRCGYISKKNRPNQGLTFKCECCGYTLHADLVGARNVAMRTLLVRQDWASTGILSVSPDVSDEETKAKNLQRFLELRWSPDTSPDLSVSGSG</sequence>
<keyword evidence="1" id="KW-0238">DNA-binding</keyword>
<evidence type="ECO:0000313" key="4">
    <source>
        <dbReference type="Proteomes" id="UP000033607"/>
    </source>
</evidence>
<dbReference type="PATRIC" id="fig|1637645.4.peg.4466"/>
<protein>
    <recommendedName>
        <fullName evidence="2">Cas12f1-like TNB domain-containing protein</fullName>
    </recommendedName>
</protein>
<comment type="caution">
    <text evidence="3">The sequence shown here is derived from an EMBL/GenBank/DDBJ whole genome shotgun (WGS) entry which is preliminary data.</text>
</comment>
<dbReference type="AlphaFoldDB" id="A0A0J9EVZ6"/>
<dbReference type="EMBL" id="LATL02000226">
    <property type="protein sequence ID" value="KMW70231.1"/>
    <property type="molecule type" value="Genomic_DNA"/>
</dbReference>
<gene>
    <name evidence="3" type="ORF">WN50_36845</name>
</gene>
<proteinExistence type="predicted"/>
<dbReference type="InterPro" id="IPR010095">
    <property type="entry name" value="Cas12f1-like_TNB"/>
</dbReference>
<evidence type="ECO:0000259" key="2">
    <source>
        <dbReference type="Pfam" id="PF07282"/>
    </source>
</evidence>
<name>A0A0J9EVZ6_9CYAN</name>
<dbReference type="GO" id="GO:0003677">
    <property type="term" value="F:DNA binding"/>
    <property type="evidence" value="ECO:0007669"/>
    <property type="project" value="UniProtKB-KW"/>
</dbReference>
<accession>A0A0J9EVZ6</accession>
<evidence type="ECO:0000256" key="1">
    <source>
        <dbReference type="ARBA" id="ARBA00023125"/>
    </source>
</evidence>
<dbReference type="Pfam" id="PF07282">
    <property type="entry name" value="Cas12f1-like_TNB"/>
    <property type="match status" value="1"/>
</dbReference>
<organism evidence="3 4">
    <name type="scientific">Limnoraphis robusta CS-951</name>
    <dbReference type="NCBI Taxonomy" id="1637645"/>
    <lineage>
        <taxon>Bacteria</taxon>
        <taxon>Bacillati</taxon>
        <taxon>Cyanobacteriota</taxon>
        <taxon>Cyanophyceae</taxon>
        <taxon>Oscillatoriophycideae</taxon>
        <taxon>Oscillatoriales</taxon>
        <taxon>Sirenicapillariaceae</taxon>
        <taxon>Limnoraphis</taxon>
    </lineage>
</organism>
<dbReference type="Proteomes" id="UP000033607">
    <property type="component" value="Unassembled WGS sequence"/>
</dbReference>
<reference evidence="3 4" key="1">
    <citation type="submission" date="2015-06" db="EMBL/GenBank/DDBJ databases">
        <title>Draft genome assembly of filamentous brackish cyanobacterium Limnoraphis robusta strain CS-951.</title>
        <authorList>
            <person name="Willis A."/>
            <person name="Parks M."/>
            <person name="Burford M.A."/>
        </authorList>
    </citation>
    <scope>NUCLEOTIDE SEQUENCE [LARGE SCALE GENOMIC DNA]</scope>
    <source>
        <strain evidence="3 4">CS-951</strain>
    </source>
</reference>
<feature type="domain" description="Cas12f1-like TNB" evidence="2">
    <location>
        <begin position="7"/>
        <end position="56"/>
    </location>
</feature>